<dbReference type="InterPro" id="IPR004302">
    <property type="entry name" value="Cellulose/chitin-bd_N"/>
</dbReference>
<dbReference type="InterPro" id="IPR052282">
    <property type="entry name" value="Starch-active_LPMO"/>
</dbReference>
<evidence type="ECO:0000256" key="4">
    <source>
        <dbReference type="ARBA" id="ARBA00023157"/>
    </source>
</evidence>
<evidence type="ECO:0000313" key="9">
    <source>
        <dbReference type="EMBL" id="PMD34234.1"/>
    </source>
</evidence>
<protein>
    <recommendedName>
        <fullName evidence="8">Chitin-binding type-4 domain-containing protein</fullName>
    </recommendedName>
</protein>
<accession>A0A2J6R6T8</accession>
<feature type="domain" description="Chitin-binding type-4" evidence="8">
    <location>
        <begin position="21"/>
        <end position="190"/>
    </location>
</feature>
<evidence type="ECO:0000256" key="2">
    <source>
        <dbReference type="ARBA" id="ARBA00022723"/>
    </source>
</evidence>
<dbReference type="Gene3D" id="2.70.50.70">
    <property type="match status" value="1"/>
</dbReference>
<keyword evidence="4" id="KW-1015">Disulfide bond</keyword>
<gene>
    <name evidence="9" type="ORF">L207DRAFT_497575</name>
</gene>
<dbReference type="PANTHER" id="PTHR36575">
    <property type="entry name" value="BINDING PROTEIN, PUTATIVE (AFU_ORTHOLOGUE AFUA_1G14430)-RELATED"/>
    <property type="match status" value="1"/>
</dbReference>
<dbReference type="GO" id="GO:0046872">
    <property type="term" value="F:metal ion binding"/>
    <property type="evidence" value="ECO:0007669"/>
    <property type="project" value="UniProtKB-KW"/>
</dbReference>
<evidence type="ECO:0000256" key="6">
    <source>
        <dbReference type="ARBA" id="ARBA00034311"/>
    </source>
</evidence>
<organism evidence="9 10">
    <name type="scientific">Hyaloscypha variabilis (strain UAMH 11265 / GT02V1 / F)</name>
    <name type="common">Meliniomyces variabilis</name>
    <dbReference type="NCBI Taxonomy" id="1149755"/>
    <lineage>
        <taxon>Eukaryota</taxon>
        <taxon>Fungi</taxon>
        <taxon>Dikarya</taxon>
        <taxon>Ascomycota</taxon>
        <taxon>Pezizomycotina</taxon>
        <taxon>Leotiomycetes</taxon>
        <taxon>Helotiales</taxon>
        <taxon>Hyaloscyphaceae</taxon>
        <taxon>Hyaloscypha</taxon>
        <taxon>Hyaloscypha variabilis</taxon>
    </lineage>
</organism>
<evidence type="ECO:0000256" key="3">
    <source>
        <dbReference type="ARBA" id="ARBA00023008"/>
    </source>
</evidence>
<evidence type="ECO:0000256" key="7">
    <source>
        <dbReference type="SAM" id="SignalP"/>
    </source>
</evidence>
<feature type="chain" id="PRO_5014395227" description="Chitin-binding type-4 domain-containing protein" evidence="7">
    <location>
        <begin position="21"/>
        <end position="208"/>
    </location>
</feature>
<sequence length="208" mass="22424">MLFSLNSLIVAASLVATVASHGLITKPVPRGPGTASLAACGKAVTNNIKGDLTSHVEGLPEAAKTDSTYKPDECNLWLCRGLQYGDNTANVETYTAGQVVPFDVKITIKHNGTANVSIVDTKSNKVVKQLLYWDHYADEKLASLPANNTAFDVTIPSDLNGACATAGSCVLQWWWYGYGAKQTYESCVDFTVAAPTAAKMMNKRFWRV</sequence>
<feature type="signal peptide" evidence="7">
    <location>
        <begin position="1"/>
        <end position="20"/>
    </location>
</feature>
<keyword evidence="7" id="KW-0732">Signal</keyword>
<proteinExistence type="inferred from homology"/>
<keyword evidence="5" id="KW-0325">Glycoprotein</keyword>
<keyword evidence="3" id="KW-0186">Copper</keyword>
<dbReference type="EMBL" id="KZ613954">
    <property type="protein sequence ID" value="PMD34234.1"/>
    <property type="molecule type" value="Genomic_DNA"/>
</dbReference>
<dbReference type="Pfam" id="PF03067">
    <property type="entry name" value="LPMO_10"/>
    <property type="match status" value="1"/>
</dbReference>
<name>A0A2J6R6T8_HYAVF</name>
<dbReference type="OrthoDB" id="120613at2759"/>
<dbReference type="AlphaFoldDB" id="A0A2J6R6T8"/>
<reference evidence="9 10" key="1">
    <citation type="submission" date="2016-04" db="EMBL/GenBank/DDBJ databases">
        <title>A degradative enzymes factory behind the ericoid mycorrhizal symbiosis.</title>
        <authorList>
            <consortium name="DOE Joint Genome Institute"/>
            <person name="Martino E."/>
            <person name="Morin E."/>
            <person name="Grelet G."/>
            <person name="Kuo A."/>
            <person name="Kohler A."/>
            <person name="Daghino S."/>
            <person name="Barry K."/>
            <person name="Choi C."/>
            <person name="Cichocki N."/>
            <person name="Clum A."/>
            <person name="Copeland A."/>
            <person name="Hainaut M."/>
            <person name="Haridas S."/>
            <person name="Labutti K."/>
            <person name="Lindquist E."/>
            <person name="Lipzen A."/>
            <person name="Khouja H.-R."/>
            <person name="Murat C."/>
            <person name="Ohm R."/>
            <person name="Olson A."/>
            <person name="Spatafora J."/>
            <person name="Veneault-Fourrey C."/>
            <person name="Henrissat B."/>
            <person name="Grigoriev I."/>
            <person name="Martin F."/>
            <person name="Perotto S."/>
        </authorList>
    </citation>
    <scope>NUCLEOTIDE SEQUENCE [LARGE SCALE GENOMIC DNA]</scope>
    <source>
        <strain evidence="9 10">F</strain>
    </source>
</reference>
<keyword evidence="10" id="KW-1185">Reference proteome</keyword>
<evidence type="ECO:0000256" key="5">
    <source>
        <dbReference type="ARBA" id="ARBA00023180"/>
    </source>
</evidence>
<evidence type="ECO:0000256" key="1">
    <source>
        <dbReference type="ARBA" id="ARBA00001973"/>
    </source>
</evidence>
<comment type="cofactor">
    <cofactor evidence="1">
        <name>Cu(2+)</name>
        <dbReference type="ChEBI" id="CHEBI:29036"/>
    </cofactor>
</comment>
<evidence type="ECO:0000313" key="10">
    <source>
        <dbReference type="Proteomes" id="UP000235786"/>
    </source>
</evidence>
<evidence type="ECO:0000259" key="8">
    <source>
        <dbReference type="Pfam" id="PF03067"/>
    </source>
</evidence>
<comment type="similarity">
    <text evidence="6">Belongs to the polysaccharide monooxygenase AA13 family.</text>
</comment>
<keyword evidence="2" id="KW-0479">Metal-binding</keyword>
<dbReference type="PANTHER" id="PTHR36575:SF2">
    <property type="entry name" value="CHITIN-BINDING TYPE-4 DOMAIN-CONTAINING PROTEIN-RELATED"/>
    <property type="match status" value="1"/>
</dbReference>
<dbReference type="Proteomes" id="UP000235786">
    <property type="component" value="Unassembled WGS sequence"/>
</dbReference>